<dbReference type="GO" id="GO:0008017">
    <property type="term" value="F:microtubule binding"/>
    <property type="evidence" value="ECO:0007669"/>
    <property type="project" value="InterPro"/>
</dbReference>
<feature type="region of interest" description="Disordered" evidence="1">
    <location>
        <begin position="472"/>
        <end position="495"/>
    </location>
</feature>
<feature type="region of interest" description="Disordered" evidence="1">
    <location>
        <begin position="152"/>
        <end position="237"/>
    </location>
</feature>
<organism evidence="2 3">
    <name type="scientific">Pteropus vampyrus</name>
    <name type="common">Large flying fox</name>
    <dbReference type="NCBI Taxonomy" id="132908"/>
    <lineage>
        <taxon>Eukaryota</taxon>
        <taxon>Metazoa</taxon>
        <taxon>Chordata</taxon>
        <taxon>Craniata</taxon>
        <taxon>Vertebrata</taxon>
        <taxon>Euteleostomi</taxon>
        <taxon>Mammalia</taxon>
        <taxon>Eutheria</taxon>
        <taxon>Laurasiatheria</taxon>
        <taxon>Chiroptera</taxon>
        <taxon>Yinpterochiroptera</taxon>
        <taxon>Pteropodoidea</taxon>
        <taxon>Pteropodidae</taxon>
        <taxon>Pteropodinae</taxon>
        <taxon>Pteropus</taxon>
    </lineage>
</organism>
<keyword evidence="2" id="KW-1185">Reference proteome</keyword>
<dbReference type="KEGG" id="pvp:105310297"/>
<feature type="compositionally biased region" description="Polar residues" evidence="1">
    <location>
        <begin position="486"/>
        <end position="495"/>
    </location>
</feature>
<dbReference type="RefSeq" id="XP_023382428.1">
    <property type="nucleotide sequence ID" value="XM_023526660.1"/>
</dbReference>
<name>A0A6P6C501_PTEVA</name>
<dbReference type="GO" id="GO:0034453">
    <property type="term" value="P:microtubule anchoring"/>
    <property type="evidence" value="ECO:0007669"/>
    <property type="project" value="InterPro"/>
</dbReference>
<feature type="region of interest" description="Disordered" evidence="1">
    <location>
        <begin position="42"/>
        <end position="91"/>
    </location>
</feature>
<feature type="compositionally biased region" description="Basic and acidic residues" evidence="1">
    <location>
        <begin position="42"/>
        <end position="56"/>
    </location>
</feature>
<feature type="non-terminal residue" evidence="3">
    <location>
        <position position="495"/>
    </location>
</feature>
<sequence length="495" mass="53848">MPASTPHSASRDQHVTIQSAMAILRELRQQIQTGLELARDRHVRGGHEHRLRDLTGRGHQGPWSVPAMRGSSSSPRATTEGPRSSWERAGAFPSRPRWSTLARWESYPQRAWSAQARDSSFQRPGSPHERPAPFPLRPWSALAGQRTRATCEEWGGPAGASWNSLERRSSSTQRPWSSASFTQRAGIPCKSRGSLLPPSGAKHSWPRPAQAAPRNAPGKENEARRPPPCPKPRGFLGHPYSSESLREFMRQKARARRQQALEEKAAALQAVELRSQRLRDVHRKQREAVLGKAASGKVVPKKAFPVVSQTNPGIVTFVPHSAQCRGLEAPGSLGSPVLQWSKVTSGMVLGDQEAPGSFCLCLNRALNHAETLDTGAPQEGWDGAPLLTSAGSSQGPLRLRDLSVPTRSQRPGLCIYLDPEEAQAQAEVEVSTRCSEVPSALELGEQAPAVLSKAAASAHCFVGRAALRPGPWSSQPLPMPKDESHSPLQGQLLSW</sequence>
<dbReference type="InterPro" id="IPR028750">
    <property type="entry name" value="CEP350/CC187"/>
</dbReference>
<evidence type="ECO:0000313" key="3">
    <source>
        <dbReference type="RefSeq" id="XP_023382428.1"/>
    </source>
</evidence>
<feature type="compositionally biased region" description="Polar residues" evidence="1">
    <location>
        <begin position="170"/>
        <end position="183"/>
    </location>
</feature>
<dbReference type="CTD" id="399693"/>
<evidence type="ECO:0000256" key="1">
    <source>
        <dbReference type="SAM" id="MobiDB-lite"/>
    </source>
</evidence>
<dbReference type="PANTHER" id="PTHR13958:SF5">
    <property type="entry name" value="COILED-COIL DOMAIN-CONTAINING PROTEIN 187"/>
    <property type="match status" value="1"/>
</dbReference>
<proteinExistence type="predicted"/>
<accession>A0A6P6C501</accession>
<gene>
    <name evidence="3" type="primary">CCDC187</name>
</gene>
<reference evidence="3" key="1">
    <citation type="submission" date="2025-08" db="UniProtKB">
        <authorList>
            <consortium name="RefSeq"/>
        </authorList>
    </citation>
    <scope>IDENTIFICATION</scope>
    <source>
        <tissue evidence="3">Kidney</tissue>
    </source>
</reference>
<evidence type="ECO:0000313" key="2">
    <source>
        <dbReference type="Proteomes" id="UP000515202"/>
    </source>
</evidence>
<feature type="compositionally biased region" description="Low complexity" evidence="1">
    <location>
        <begin position="206"/>
        <end position="216"/>
    </location>
</feature>
<dbReference type="AlphaFoldDB" id="A0A6P6C501"/>
<protein>
    <submittedName>
        <fullName evidence="3">Coiled-coil domain-containing protein 187</fullName>
    </submittedName>
</protein>
<dbReference type="PANTHER" id="PTHR13958">
    <property type="entry name" value="CENTROSOME-ASSOCIATED PROTEIN 350"/>
    <property type="match status" value="1"/>
</dbReference>
<feature type="region of interest" description="Disordered" evidence="1">
    <location>
        <begin position="115"/>
        <end position="137"/>
    </location>
</feature>
<dbReference type="GeneID" id="105310297"/>
<dbReference type="Proteomes" id="UP000515202">
    <property type="component" value="Unplaced"/>
</dbReference>
<dbReference type="OrthoDB" id="306254at2759"/>
<dbReference type="GO" id="GO:0005813">
    <property type="term" value="C:centrosome"/>
    <property type="evidence" value="ECO:0007669"/>
    <property type="project" value="InterPro"/>
</dbReference>